<reference evidence="1 2" key="1">
    <citation type="submission" date="2020-07" db="EMBL/GenBank/DDBJ databases">
        <title>Vibrio marinisediminis sp. nov., isolated from marine sediment.</title>
        <authorList>
            <person name="Ji X."/>
        </authorList>
    </citation>
    <scope>NUCLEOTIDE SEQUENCE [LARGE SCALE GENOMIC DNA]</scope>
    <source>
        <strain evidence="1 2">404</strain>
    </source>
</reference>
<comment type="caution">
    <text evidence="1">The sequence shown here is derived from an EMBL/GenBank/DDBJ whole genome shotgun (WGS) entry which is preliminary data.</text>
</comment>
<dbReference type="AlphaFoldDB" id="A0A7W2FNG6"/>
<sequence>MNLHSCTITLSDESTLICKTVEQSLGIIEYHGPSNIESVFIDTTDGKGISSYKNLSLEESIESLMSL</sequence>
<dbReference type="Proteomes" id="UP000571701">
    <property type="component" value="Unassembled WGS sequence"/>
</dbReference>
<name>A0A7W2FNG6_9VIBR</name>
<organism evidence="1 2">
    <name type="scientific">Vibrio marinisediminis</name>
    <dbReference type="NCBI Taxonomy" id="2758441"/>
    <lineage>
        <taxon>Bacteria</taxon>
        <taxon>Pseudomonadati</taxon>
        <taxon>Pseudomonadota</taxon>
        <taxon>Gammaproteobacteria</taxon>
        <taxon>Vibrionales</taxon>
        <taxon>Vibrionaceae</taxon>
        <taxon>Vibrio</taxon>
    </lineage>
</organism>
<gene>
    <name evidence="1" type="ORF">H2O73_03205</name>
</gene>
<dbReference type="RefSeq" id="WP_182106443.1">
    <property type="nucleotide sequence ID" value="NZ_JACFYF010000001.1"/>
</dbReference>
<evidence type="ECO:0000313" key="1">
    <source>
        <dbReference type="EMBL" id="MBA5761341.1"/>
    </source>
</evidence>
<evidence type="ECO:0000313" key="2">
    <source>
        <dbReference type="Proteomes" id="UP000571701"/>
    </source>
</evidence>
<protein>
    <submittedName>
        <fullName evidence="1">Uncharacterized protein</fullName>
    </submittedName>
</protein>
<proteinExistence type="predicted"/>
<accession>A0A7W2FNG6</accession>
<dbReference type="EMBL" id="JACFYF010000001">
    <property type="protein sequence ID" value="MBA5761341.1"/>
    <property type="molecule type" value="Genomic_DNA"/>
</dbReference>
<keyword evidence="2" id="KW-1185">Reference proteome</keyword>